<dbReference type="EMBL" id="VFIY01000004">
    <property type="protein sequence ID" value="TPD62803.1"/>
    <property type="molecule type" value="Genomic_DNA"/>
</dbReference>
<reference evidence="2" key="1">
    <citation type="submission" date="2019-06" db="EMBL/GenBank/DDBJ databases">
        <title>The complete genome of Emcibacter congregatus ZYLT.</title>
        <authorList>
            <person name="Zhao Z."/>
        </authorList>
    </citation>
    <scope>NUCLEOTIDE SEQUENCE [LARGE SCALE GENOMIC DNA]</scope>
    <source>
        <strain evidence="2">MCCC 1A06723</strain>
    </source>
</reference>
<protein>
    <submittedName>
        <fullName evidence="1">DUF2336 domain-containing protein</fullName>
    </submittedName>
</protein>
<dbReference type="OrthoDB" id="9798569at2"/>
<proteinExistence type="predicted"/>
<dbReference type="Proteomes" id="UP000319148">
    <property type="component" value="Unassembled WGS sequence"/>
</dbReference>
<keyword evidence="2" id="KW-1185">Reference proteome</keyword>
<dbReference type="InterPro" id="IPR014598">
    <property type="entry name" value="UCP035865"/>
</dbReference>
<sequence length="370" mass="40480">MTNALSQSDVLKLLKDPSVENRAEAAKKVGQHFSGDSLSAEEKKIAEDIFKLMVKDAEVRVREALSASLKDNPEIPHEVAVSLANDVTEVSLPILEFSEVLTDEDLKDIIANSGSESQMAVARRENLSAEVADAIVETSQDEDVVATLVSNESADLSEGTMGKVLDKFGESEKVNAPLAQRGQLPLKVAERLVSLVSEKVRDHLVTHHEMTPDMAMDLFLSARERATVSLLNRGVDVMDVRQLVDQLHSNGRLTPTLIMRALCMGDLVFFESALAKLCNIPTSNAYKLIHDRGDLGISALFRQANLSPELLPLAKAALDVAEDMSVSAGEDRERFRSRMLERVLTYCENDVDPENLDYFITKMGSGSAAA</sequence>
<dbReference type="PIRSF" id="PIRSF035865">
    <property type="entry name" value="UCP035865"/>
    <property type="match status" value="1"/>
</dbReference>
<comment type="caution">
    <text evidence="1">The sequence shown here is derived from an EMBL/GenBank/DDBJ whole genome shotgun (WGS) entry which is preliminary data.</text>
</comment>
<dbReference type="AlphaFoldDB" id="A0A501PQQ7"/>
<accession>A0A501PQQ7</accession>
<evidence type="ECO:0000313" key="2">
    <source>
        <dbReference type="Proteomes" id="UP000319148"/>
    </source>
</evidence>
<gene>
    <name evidence="1" type="ORF">FIV46_01615</name>
</gene>
<dbReference type="RefSeq" id="WP_139938053.1">
    <property type="nucleotide sequence ID" value="NZ_JBHSYP010000022.1"/>
</dbReference>
<evidence type="ECO:0000313" key="1">
    <source>
        <dbReference type="EMBL" id="TPD62803.1"/>
    </source>
</evidence>
<name>A0A501PQQ7_9PROT</name>
<dbReference type="InterPro" id="IPR019285">
    <property type="entry name" value="DUF2336"/>
</dbReference>
<organism evidence="1 2">
    <name type="scientific">Emcibacter nanhaiensis</name>
    <dbReference type="NCBI Taxonomy" id="1505037"/>
    <lineage>
        <taxon>Bacteria</taxon>
        <taxon>Pseudomonadati</taxon>
        <taxon>Pseudomonadota</taxon>
        <taxon>Alphaproteobacteria</taxon>
        <taxon>Emcibacterales</taxon>
        <taxon>Emcibacteraceae</taxon>
        <taxon>Emcibacter</taxon>
    </lineage>
</organism>
<dbReference type="Pfam" id="PF10098">
    <property type="entry name" value="DUF2336"/>
    <property type="match status" value="1"/>
</dbReference>